<evidence type="ECO:0000313" key="3">
    <source>
        <dbReference type="Proteomes" id="UP001209878"/>
    </source>
</evidence>
<name>A0AAD9KNZ0_RIDPI</name>
<comment type="caution">
    <text evidence="2">The sequence shown here is derived from an EMBL/GenBank/DDBJ whole genome shotgun (WGS) entry which is preliminary data.</text>
</comment>
<sequence length="309" mass="34128">MKTSQMNTCLFLVVVAMGLHSSYGENGLGENCTSSSDCDYSHGRCVKPDQCEMGLCGCDYGYSLSDDINGGYLCQKLIKVGDRCDVIRDSCYAGECKGVCSCGRSRRPSADRKRCVGNLYGQPCNTKYFHNNYWKTDSCEPSDHLRCDADTSKCVCDYGFKTNGNRCEYYKIGESCDHTAMRASDHKTCEGHLSCRSRKCGCSSYTKEHTFMVLQDGVEMERKRCVDKEGKGPKVNIAELAKCNADYSNHYTADAADICGNYLWCITCIEWANDYNNNTKCLSGGADSLRTNAAASLGLVLVAFLAMLH</sequence>
<feature type="signal peptide" evidence="1">
    <location>
        <begin position="1"/>
        <end position="24"/>
    </location>
</feature>
<dbReference type="EMBL" id="JAODUO010000779">
    <property type="protein sequence ID" value="KAK2174740.1"/>
    <property type="molecule type" value="Genomic_DNA"/>
</dbReference>
<keyword evidence="3" id="KW-1185">Reference proteome</keyword>
<organism evidence="2 3">
    <name type="scientific">Ridgeia piscesae</name>
    <name type="common">Tubeworm</name>
    <dbReference type="NCBI Taxonomy" id="27915"/>
    <lineage>
        <taxon>Eukaryota</taxon>
        <taxon>Metazoa</taxon>
        <taxon>Spiralia</taxon>
        <taxon>Lophotrochozoa</taxon>
        <taxon>Annelida</taxon>
        <taxon>Polychaeta</taxon>
        <taxon>Sedentaria</taxon>
        <taxon>Canalipalpata</taxon>
        <taxon>Sabellida</taxon>
        <taxon>Siboglinidae</taxon>
        <taxon>Ridgeia</taxon>
    </lineage>
</organism>
<protein>
    <submittedName>
        <fullName evidence="2">Uncharacterized protein</fullName>
    </submittedName>
</protein>
<proteinExistence type="predicted"/>
<accession>A0AAD9KNZ0</accession>
<evidence type="ECO:0000256" key="1">
    <source>
        <dbReference type="SAM" id="SignalP"/>
    </source>
</evidence>
<dbReference type="AlphaFoldDB" id="A0AAD9KNZ0"/>
<feature type="chain" id="PRO_5041953418" evidence="1">
    <location>
        <begin position="25"/>
        <end position="309"/>
    </location>
</feature>
<evidence type="ECO:0000313" key="2">
    <source>
        <dbReference type="EMBL" id="KAK2174740.1"/>
    </source>
</evidence>
<reference evidence="2" key="1">
    <citation type="journal article" date="2023" name="Mol. Biol. Evol.">
        <title>Third-Generation Sequencing Reveals the Adaptive Role of the Epigenome in Three Deep-Sea Polychaetes.</title>
        <authorList>
            <person name="Perez M."/>
            <person name="Aroh O."/>
            <person name="Sun Y."/>
            <person name="Lan Y."/>
            <person name="Juniper S.K."/>
            <person name="Young C.R."/>
            <person name="Angers B."/>
            <person name="Qian P.Y."/>
        </authorList>
    </citation>
    <scope>NUCLEOTIDE SEQUENCE</scope>
    <source>
        <strain evidence="2">R07B-5</strain>
    </source>
</reference>
<dbReference type="Proteomes" id="UP001209878">
    <property type="component" value="Unassembled WGS sequence"/>
</dbReference>
<keyword evidence="1" id="KW-0732">Signal</keyword>
<gene>
    <name evidence="2" type="ORF">NP493_780g01004</name>
</gene>